<dbReference type="EMBL" id="NESQ01000023">
    <property type="protein sequence ID" value="PUU82723.1"/>
    <property type="molecule type" value="Genomic_DNA"/>
</dbReference>
<keyword evidence="3" id="KW-1185">Reference proteome</keyword>
<dbReference type="Proteomes" id="UP000244722">
    <property type="component" value="Unassembled WGS sequence"/>
</dbReference>
<comment type="caution">
    <text evidence="2">The sequence shown here is derived from an EMBL/GenBank/DDBJ whole genome shotgun (WGS) entry which is preliminary data.</text>
</comment>
<accession>A0A2T7A4P9</accession>
<feature type="non-terminal residue" evidence="2">
    <location>
        <position position="1"/>
    </location>
</feature>
<evidence type="ECO:0000256" key="1">
    <source>
        <dbReference type="SAM" id="MobiDB-lite"/>
    </source>
</evidence>
<evidence type="ECO:0000313" key="3">
    <source>
        <dbReference type="Proteomes" id="UP000244722"/>
    </source>
</evidence>
<evidence type="ECO:0000313" key="2">
    <source>
        <dbReference type="EMBL" id="PUU82723.1"/>
    </source>
</evidence>
<organism evidence="2 3">
    <name type="scientific">Tuber borchii</name>
    <name type="common">White truffle</name>
    <dbReference type="NCBI Taxonomy" id="42251"/>
    <lineage>
        <taxon>Eukaryota</taxon>
        <taxon>Fungi</taxon>
        <taxon>Dikarya</taxon>
        <taxon>Ascomycota</taxon>
        <taxon>Pezizomycotina</taxon>
        <taxon>Pezizomycetes</taxon>
        <taxon>Pezizales</taxon>
        <taxon>Tuberaceae</taxon>
        <taxon>Tuber</taxon>
    </lineage>
</organism>
<proteinExistence type="predicted"/>
<feature type="compositionally biased region" description="Acidic residues" evidence="1">
    <location>
        <begin position="129"/>
        <end position="140"/>
    </location>
</feature>
<feature type="region of interest" description="Disordered" evidence="1">
    <location>
        <begin position="129"/>
        <end position="154"/>
    </location>
</feature>
<sequence>PAVYTPVIRPTHISMSYADSTCSSNSDVSPFFYEGIWLEGPDAPQDAPTEQTPLLSAPVTFDPELDGFSVNMTEPVPLKSGDLELGSLVQTGEVVGIGTRISSIICRLWNWILRVFQSCGLVADPGAVDENENESEEDEGYCGGVGESVVGGYA</sequence>
<gene>
    <name evidence="2" type="ORF">B9Z19DRAFT_966784</name>
</gene>
<name>A0A2T7A4P9_TUBBO</name>
<protein>
    <submittedName>
        <fullName evidence="2">Uncharacterized protein</fullName>
    </submittedName>
</protein>
<dbReference type="OrthoDB" id="5373826at2759"/>
<reference evidence="2 3" key="1">
    <citation type="submission" date="2017-04" db="EMBL/GenBank/DDBJ databases">
        <title>Draft genome sequence of Tuber borchii Vittad., a whitish edible truffle.</title>
        <authorList>
            <consortium name="DOE Joint Genome Institute"/>
            <person name="Murat C."/>
            <person name="Kuo A."/>
            <person name="Barry K.W."/>
            <person name="Clum A."/>
            <person name="Dockter R.B."/>
            <person name="Fauchery L."/>
            <person name="Iotti M."/>
            <person name="Kohler A."/>
            <person name="Labutti K."/>
            <person name="Lindquist E.A."/>
            <person name="Lipzen A."/>
            <person name="Ohm R.A."/>
            <person name="Wang M."/>
            <person name="Grigoriev I.V."/>
            <person name="Zambonelli A."/>
            <person name="Martin F.M."/>
        </authorList>
    </citation>
    <scope>NUCLEOTIDE SEQUENCE [LARGE SCALE GENOMIC DNA]</scope>
    <source>
        <strain evidence="2 3">Tbo3840</strain>
    </source>
</reference>
<dbReference type="AlphaFoldDB" id="A0A2T7A4P9"/>